<dbReference type="GO" id="GO:0005737">
    <property type="term" value="C:cytoplasm"/>
    <property type="evidence" value="ECO:0007669"/>
    <property type="project" value="UniProtKB-ARBA"/>
</dbReference>
<proteinExistence type="inferred from homology"/>
<protein>
    <recommendedName>
        <fullName evidence="2">PITH domain-containing protein</fullName>
    </recommendedName>
</protein>
<accession>A0A1J8PHC7</accession>
<evidence type="ECO:0000313" key="3">
    <source>
        <dbReference type="EMBL" id="OJA08373.1"/>
    </source>
</evidence>
<dbReference type="Proteomes" id="UP000183567">
    <property type="component" value="Unassembled WGS sequence"/>
</dbReference>
<comment type="caution">
    <text evidence="3">The sequence shown here is derived from an EMBL/GenBank/DDBJ whole genome shotgun (WGS) entry which is preliminary data.</text>
</comment>
<sequence>MEGHNSLAADLSGIDLSNLYPLIDRENVHGLNLEIPEQAKAVIKPWSEREDTTVYADSGVDDQMILRVPFSQNVRIKSILLKLGRGDTTPRHLRVYANYPDIIDFNDAENTKPHLNISLSEGETAVVEYPLKVAAFTSVHSLSLYFRESVGGERSRIYYLGFKGDVRTPRKEGTNKLEVPAANAADAPLVDRLAQKSGGQQTTAR</sequence>
<evidence type="ECO:0000259" key="2">
    <source>
        <dbReference type="PROSITE" id="PS51532"/>
    </source>
</evidence>
<reference evidence="3 4" key="1">
    <citation type="submission" date="2016-03" db="EMBL/GenBank/DDBJ databases">
        <title>Comparative genomics of the ectomycorrhizal sister species Rhizopogon vinicolor and Rhizopogon vesiculosus (Basidiomycota: Boletales) reveals a divergence of the mating type B locus.</title>
        <authorList>
            <person name="Mujic A.B."/>
            <person name="Kuo A."/>
            <person name="Tritt A."/>
            <person name="Lipzen A."/>
            <person name="Chen C."/>
            <person name="Johnson J."/>
            <person name="Sharma A."/>
            <person name="Barry K."/>
            <person name="Grigoriev I.V."/>
            <person name="Spatafora J.W."/>
        </authorList>
    </citation>
    <scope>NUCLEOTIDE SEQUENCE [LARGE SCALE GENOMIC DNA]</scope>
    <source>
        <strain evidence="3 4">AM-OR11-056</strain>
    </source>
</reference>
<comment type="similarity">
    <text evidence="1">Belongs to the PITHD1 family.</text>
</comment>
<dbReference type="InterPro" id="IPR008979">
    <property type="entry name" value="Galactose-bd-like_sf"/>
</dbReference>
<dbReference type="GO" id="GO:0005634">
    <property type="term" value="C:nucleus"/>
    <property type="evidence" value="ECO:0007669"/>
    <property type="project" value="TreeGrafter"/>
</dbReference>
<keyword evidence="4" id="KW-1185">Reference proteome</keyword>
<dbReference type="OrthoDB" id="2635at2759"/>
<evidence type="ECO:0000256" key="1">
    <source>
        <dbReference type="ARBA" id="ARBA00025788"/>
    </source>
</evidence>
<dbReference type="SUPFAM" id="SSF49785">
    <property type="entry name" value="Galactose-binding domain-like"/>
    <property type="match status" value="1"/>
</dbReference>
<dbReference type="PANTHER" id="PTHR12175">
    <property type="entry name" value="AD039 HT014 THIOREDOXIN FAMILY TRP26"/>
    <property type="match status" value="1"/>
</dbReference>
<organism evidence="3 4">
    <name type="scientific">Rhizopogon vesiculosus</name>
    <dbReference type="NCBI Taxonomy" id="180088"/>
    <lineage>
        <taxon>Eukaryota</taxon>
        <taxon>Fungi</taxon>
        <taxon>Dikarya</taxon>
        <taxon>Basidiomycota</taxon>
        <taxon>Agaricomycotina</taxon>
        <taxon>Agaricomycetes</taxon>
        <taxon>Agaricomycetidae</taxon>
        <taxon>Boletales</taxon>
        <taxon>Suillineae</taxon>
        <taxon>Rhizopogonaceae</taxon>
        <taxon>Rhizopogon</taxon>
    </lineage>
</organism>
<dbReference type="Gene3D" id="2.60.120.470">
    <property type="entry name" value="PITH domain"/>
    <property type="match status" value="1"/>
</dbReference>
<dbReference type="PANTHER" id="PTHR12175:SF1">
    <property type="entry name" value="PITH DOMAIN-CONTAINING PROTEIN 1"/>
    <property type="match status" value="1"/>
</dbReference>
<gene>
    <name evidence="3" type="ORF">AZE42_01002</name>
</gene>
<dbReference type="Pfam" id="PF06201">
    <property type="entry name" value="PITH"/>
    <property type="match status" value="1"/>
</dbReference>
<dbReference type="InterPro" id="IPR045099">
    <property type="entry name" value="PITH1-like"/>
</dbReference>
<dbReference type="AlphaFoldDB" id="A0A1J8PHC7"/>
<dbReference type="InterPro" id="IPR010400">
    <property type="entry name" value="PITH_dom"/>
</dbReference>
<evidence type="ECO:0000313" key="4">
    <source>
        <dbReference type="Proteomes" id="UP000183567"/>
    </source>
</evidence>
<dbReference type="PROSITE" id="PS51532">
    <property type="entry name" value="PITH"/>
    <property type="match status" value="1"/>
</dbReference>
<feature type="domain" description="PITH" evidence="2">
    <location>
        <begin position="8"/>
        <end position="182"/>
    </location>
</feature>
<dbReference type="InterPro" id="IPR037047">
    <property type="entry name" value="PITH_dom_sf"/>
</dbReference>
<name>A0A1J8PHC7_9AGAM</name>
<dbReference type="EMBL" id="LVVM01006306">
    <property type="protein sequence ID" value="OJA08373.1"/>
    <property type="molecule type" value="Genomic_DNA"/>
</dbReference>